<gene>
    <name evidence="1" type="ORF">BS47DRAFT_1344868</name>
</gene>
<organism evidence="1 2">
    <name type="scientific">Hydnum rufescens UP504</name>
    <dbReference type="NCBI Taxonomy" id="1448309"/>
    <lineage>
        <taxon>Eukaryota</taxon>
        <taxon>Fungi</taxon>
        <taxon>Dikarya</taxon>
        <taxon>Basidiomycota</taxon>
        <taxon>Agaricomycotina</taxon>
        <taxon>Agaricomycetes</taxon>
        <taxon>Cantharellales</taxon>
        <taxon>Hydnaceae</taxon>
        <taxon>Hydnum</taxon>
    </lineage>
</organism>
<sequence length="84" mass="9188">MNVDGFQDSLPVEAPSCSAALSRGPLARVLCSCSADYSIPHPYVLCPSMPCQARLIRWDQAGAIVTKSFNYVENPRFLAKRAID</sequence>
<dbReference type="OrthoDB" id="2739948at2759"/>
<evidence type="ECO:0000313" key="2">
    <source>
        <dbReference type="Proteomes" id="UP000886523"/>
    </source>
</evidence>
<dbReference type="Proteomes" id="UP000886523">
    <property type="component" value="Unassembled WGS sequence"/>
</dbReference>
<dbReference type="AlphaFoldDB" id="A0A9P6AY53"/>
<keyword evidence="2" id="KW-1185">Reference proteome</keyword>
<evidence type="ECO:0000313" key="1">
    <source>
        <dbReference type="EMBL" id="KAF9512926.1"/>
    </source>
</evidence>
<protein>
    <submittedName>
        <fullName evidence="1">Uncharacterized protein</fullName>
    </submittedName>
</protein>
<accession>A0A9P6AY53</accession>
<comment type="caution">
    <text evidence="1">The sequence shown here is derived from an EMBL/GenBank/DDBJ whole genome shotgun (WGS) entry which is preliminary data.</text>
</comment>
<name>A0A9P6AY53_9AGAM</name>
<reference evidence="1" key="1">
    <citation type="journal article" date="2020" name="Nat. Commun.">
        <title>Large-scale genome sequencing of mycorrhizal fungi provides insights into the early evolution of symbiotic traits.</title>
        <authorList>
            <person name="Miyauchi S."/>
            <person name="Kiss E."/>
            <person name="Kuo A."/>
            <person name="Drula E."/>
            <person name="Kohler A."/>
            <person name="Sanchez-Garcia M."/>
            <person name="Morin E."/>
            <person name="Andreopoulos B."/>
            <person name="Barry K.W."/>
            <person name="Bonito G."/>
            <person name="Buee M."/>
            <person name="Carver A."/>
            <person name="Chen C."/>
            <person name="Cichocki N."/>
            <person name="Clum A."/>
            <person name="Culley D."/>
            <person name="Crous P.W."/>
            <person name="Fauchery L."/>
            <person name="Girlanda M."/>
            <person name="Hayes R.D."/>
            <person name="Keri Z."/>
            <person name="LaButti K."/>
            <person name="Lipzen A."/>
            <person name="Lombard V."/>
            <person name="Magnuson J."/>
            <person name="Maillard F."/>
            <person name="Murat C."/>
            <person name="Nolan M."/>
            <person name="Ohm R.A."/>
            <person name="Pangilinan J."/>
            <person name="Pereira M.F."/>
            <person name="Perotto S."/>
            <person name="Peter M."/>
            <person name="Pfister S."/>
            <person name="Riley R."/>
            <person name="Sitrit Y."/>
            <person name="Stielow J.B."/>
            <person name="Szollosi G."/>
            <person name="Zifcakova L."/>
            <person name="Stursova M."/>
            <person name="Spatafora J.W."/>
            <person name="Tedersoo L."/>
            <person name="Vaario L.M."/>
            <person name="Yamada A."/>
            <person name="Yan M."/>
            <person name="Wang P."/>
            <person name="Xu J."/>
            <person name="Bruns T."/>
            <person name="Baldrian P."/>
            <person name="Vilgalys R."/>
            <person name="Dunand C."/>
            <person name="Henrissat B."/>
            <person name="Grigoriev I.V."/>
            <person name="Hibbett D."/>
            <person name="Nagy L.G."/>
            <person name="Martin F.M."/>
        </authorList>
    </citation>
    <scope>NUCLEOTIDE SEQUENCE</scope>
    <source>
        <strain evidence="1">UP504</strain>
    </source>
</reference>
<dbReference type="EMBL" id="MU128980">
    <property type="protein sequence ID" value="KAF9512926.1"/>
    <property type="molecule type" value="Genomic_DNA"/>
</dbReference>
<proteinExistence type="predicted"/>